<comment type="caution">
    <text evidence="5">The sequence shown here is derived from an EMBL/GenBank/DDBJ whole genome shotgun (WGS) entry which is preliminary data.</text>
</comment>
<dbReference type="PANTHER" id="PTHR43132">
    <property type="entry name" value="ARSENICAL RESISTANCE OPERON REPRESSOR ARSR-RELATED"/>
    <property type="match status" value="1"/>
</dbReference>
<dbReference type="RefSeq" id="WP_116175251.1">
    <property type="nucleotide sequence ID" value="NZ_CP144375.1"/>
</dbReference>
<dbReference type="AlphaFoldDB" id="A0A3E0HPM1"/>
<dbReference type="InterPro" id="IPR011991">
    <property type="entry name" value="ArsR-like_HTH"/>
</dbReference>
<dbReference type="CDD" id="cd00090">
    <property type="entry name" value="HTH_ARSR"/>
    <property type="match status" value="1"/>
</dbReference>
<dbReference type="PANTHER" id="PTHR43132:SF8">
    <property type="entry name" value="HTH-TYPE TRANSCRIPTIONAL REGULATOR KMTR"/>
    <property type="match status" value="1"/>
</dbReference>
<dbReference type="SMART" id="SM00418">
    <property type="entry name" value="HTH_ARSR"/>
    <property type="match status" value="1"/>
</dbReference>
<evidence type="ECO:0000259" key="4">
    <source>
        <dbReference type="SMART" id="SM00418"/>
    </source>
</evidence>
<proteinExistence type="predicted"/>
<dbReference type="InterPro" id="IPR001845">
    <property type="entry name" value="HTH_ArsR_DNA-bd_dom"/>
</dbReference>
<keyword evidence="6" id="KW-1185">Reference proteome</keyword>
<dbReference type="Gene3D" id="1.10.10.10">
    <property type="entry name" value="Winged helix-like DNA-binding domain superfamily/Winged helix DNA-binding domain"/>
    <property type="match status" value="1"/>
</dbReference>
<evidence type="ECO:0000256" key="1">
    <source>
        <dbReference type="ARBA" id="ARBA00023015"/>
    </source>
</evidence>
<dbReference type="SUPFAM" id="SSF46785">
    <property type="entry name" value="Winged helix' DNA-binding domain"/>
    <property type="match status" value="1"/>
</dbReference>
<sequence>MQRIHFTVEDLSRLRLRATLGPVTEAVLALGLLGRPVTASYTRWRNQALRQLQRRPGLAELGRLTADDLLCLIDRSAAVDDSALRTLHRTPRQAASDVLEAWQVVVAPYWARVLGYLDAECDARGRIAMSSGVEQLLATLHPKIVWSPPVLEVPGLPPRDVHLDGRGLLLSPSMFLLDRPGLVIGAQRRTGQPALLFSVPPDPVQATALWDDPDNSVRALGALVGRTRAAALRALTATCTTSQLAERLGISSAGASQHATVLRETGLITTRRTRNTVLHTVTPLGMALLGGKIRER</sequence>
<evidence type="ECO:0000256" key="2">
    <source>
        <dbReference type="ARBA" id="ARBA00023125"/>
    </source>
</evidence>
<keyword evidence="2 5" id="KW-0238">DNA-binding</keyword>
<dbReference type="InterPro" id="IPR051011">
    <property type="entry name" value="Metal_resp_trans_reg"/>
</dbReference>
<organism evidence="5 6">
    <name type="scientific">Kutzneria buriramensis</name>
    <dbReference type="NCBI Taxonomy" id="1045776"/>
    <lineage>
        <taxon>Bacteria</taxon>
        <taxon>Bacillati</taxon>
        <taxon>Actinomycetota</taxon>
        <taxon>Actinomycetes</taxon>
        <taxon>Pseudonocardiales</taxon>
        <taxon>Pseudonocardiaceae</taxon>
        <taxon>Kutzneria</taxon>
    </lineage>
</organism>
<evidence type="ECO:0000313" key="5">
    <source>
        <dbReference type="EMBL" id="REH48493.1"/>
    </source>
</evidence>
<dbReference type="EMBL" id="QUNO01000005">
    <property type="protein sequence ID" value="REH48493.1"/>
    <property type="molecule type" value="Genomic_DNA"/>
</dbReference>
<protein>
    <submittedName>
        <fullName evidence="5">DNA-binding transcriptional ArsR family regulator</fullName>
    </submittedName>
</protein>
<evidence type="ECO:0000313" key="6">
    <source>
        <dbReference type="Proteomes" id="UP000256269"/>
    </source>
</evidence>
<dbReference type="Proteomes" id="UP000256269">
    <property type="component" value="Unassembled WGS sequence"/>
</dbReference>
<gene>
    <name evidence="5" type="ORF">BCF44_105352</name>
</gene>
<name>A0A3E0HPM1_9PSEU</name>
<dbReference type="GO" id="GO:0003677">
    <property type="term" value="F:DNA binding"/>
    <property type="evidence" value="ECO:0007669"/>
    <property type="project" value="UniProtKB-KW"/>
</dbReference>
<dbReference type="InterPro" id="IPR036388">
    <property type="entry name" value="WH-like_DNA-bd_sf"/>
</dbReference>
<dbReference type="InterPro" id="IPR036390">
    <property type="entry name" value="WH_DNA-bd_sf"/>
</dbReference>
<accession>A0A3E0HPM1</accession>
<keyword evidence="3" id="KW-0804">Transcription</keyword>
<feature type="domain" description="HTH arsR-type" evidence="4">
    <location>
        <begin position="218"/>
        <end position="289"/>
    </location>
</feature>
<dbReference type="GO" id="GO:0003700">
    <property type="term" value="F:DNA-binding transcription factor activity"/>
    <property type="evidence" value="ECO:0007669"/>
    <property type="project" value="InterPro"/>
</dbReference>
<keyword evidence="1" id="KW-0805">Transcription regulation</keyword>
<dbReference type="OrthoDB" id="3808065at2"/>
<evidence type="ECO:0000256" key="3">
    <source>
        <dbReference type="ARBA" id="ARBA00023163"/>
    </source>
</evidence>
<reference evidence="5 6" key="1">
    <citation type="submission" date="2018-08" db="EMBL/GenBank/DDBJ databases">
        <title>Genomic Encyclopedia of Archaeal and Bacterial Type Strains, Phase II (KMG-II): from individual species to whole genera.</title>
        <authorList>
            <person name="Goeker M."/>
        </authorList>
    </citation>
    <scope>NUCLEOTIDE SEQUENCE [LARGE SCALE GENOMIC DNA]</scope>
    <source>
        <strain evidence="5 6">DSM 45791</strain>
    </source>
</reference>